<evidence type="ECO:0000256" key="9">
    <source>
        <dbReference type="ARBA" id="ARBA00022679"/>
    </source>
</evidence>
<comment type="function">
    <text evidence="19">Probable S-adenosyl-L-methionine-dependent methyltransferase that acts as a component of the wybutosine biosynthesis pathway. Wybutosine is a hyper modified guanosine with a tricyclic base found at the 3'-position adjacent to the anticodon of eukaryotic phenylalanine tRNA. May methylate the carboxyl group of leucine residues to form alpha-leucine ester residues.</text>
</comment>
<dbReference type="InterPro" id="IPR038299">
    <property type="entry name" value="DAO_C_sf"/>
</dbReference>
<dbReference type="GO" id="GO:0008033">
    <property type="term" value="P:tRNA processing"/>
    <property type="evidence" value="ECO:0007669"/>
    <property type="project" value="UniProtKB-KW"/>
</dbReference>
<dbReference type="InterPro" id="IPR036188">
    <property type="entry name" value="FAD/NAD-bd_sf"/>
</dbReference>
<evidence type="ECO:0000256" key="2">
    <source>
        <dbReference type="ARBA" id="ARBA00001974"/>
    </source>
</evidence>
<dbReference type="RefSeq" id="XP_008603543.1">
    <property type="nucleotide sequence ID" value="XM_008605321.1"/>
</dbReference>
<dbReference type="UniPathway" id="UPA00375"/>
<dbReference type="Gene3D" id="2.120.10.80">
    <property type="entry name" value="Kelch-type beta propeller"/>
    <property type="match status" value="1"/>
</dbReference>
<dbReference type="InterPro" id="IPR031656">
    <property type="entry name" value="DAO_C"/>
</dbReference>
<keyword evidence="18" id="KW-0496">Mitochondrion</keyword>
<dbReference type="OrthoDB" id="47172at2759"/>
<dbReference type="GO" id="GO:0008168">
    <property type="term" value="F:methyltransferase activity"/>
    <property type="evidence" value="ECO:0007669"/>
    <property type="project" value="UniProtKB-KW"/>
</dbReference>
<keyword evidence="11" id="KW-0819">tRNA processing</keyword>
<evidence type="ECO:0000256" key="8">
    <source>
        <dbReference type="ARBA" id="ARBA00022630"/>
    </source>
</evidence>
<dbReference type="InterPro" id="IPR011043">
    <property type="entry name" value="Gal_Oxase/kelch_b-propeller"/>
</dbReference>
<evidence type="ECO:0000256" key="12">
    <source>
        <dbReference type="ARBA" id="ARBA00022723"/>
    </source>
</evidence>
<evidence type="ECO:0000256" key="20">
    <source>
        <dbReference type="ARBA" id="ARBA00049250"/>
    </source>
</evidence>
<dbReference type="SUPFAM" id="SSF53335">
    <property type="entry name" value="S-adenosyl-L-methionine-dependent methyltransferases"/>
    <property type="match status" value="1"/>
</dbReference>
<keyword evidence="10" id="KW-0949">S-adenosyl-L-methionine</keyword>
<keyword evidence="8 21" id="KW-0285">Flavoprotein</keyword>
<dbReference type="SUPFAM" id="SSF54373">
    <property type="entry name" value="FAD-linked reductases, C-terminal domain"/>
    <property type="match status" value="1"/>
</dbReference>
<dbReference type="GO" id="GO:0046872">
    <property type="term" value="F:metal ion binding"/>
    <property type="evidence" value="ECO:0007669"/>
    <property type="project" value="UniProtKB-KW"/>
</dbReference>
<dbReference type="InterPro" id="IPR007213">
    <property type="entry name" value="Ppm1/Ppm2/Tcmp"/>
</dbReference>
<evidence type="ECO:0000313" key="24">
    <source>
        <dbReference type="Proteomes" id="UP000002762"/>
    </source>
</evidence>
<dbReference type="Pfam" id="PF13621">
    <property type="entry name" value="Cupin_8"/>
    <property type="match status" value="1"/>
</dbReference>
<proteinExistence type="inferred from homology"/>
<dbReference type="InterPro" id="IPR015915">
    <property type="entry name" value="Kelch-typ_b-propeller"/>
</dbReference>
<evidence type="ECO:0000256" key="1">
    <source>
        <dbReference type="ARBA" id="ARBA00001806"/>
    </source>
</evidence>
<dbReference type="FunFam" id="2.60.120.650:FF:000043">
    <property type="entry name" value="tRNA wybutosine-synthesizing protein 4"/>
    <property type="match status" value="1"/>
</dbReference>
<dbReference type="Gene3D" id="3.50.50.60">
    <property type="entry name" value="FAD/NAD(P)-binding domain"/>
    <property type="match status" value="1"/>
</dbReference>
<dbReference type="GeneID" id="19893236"/>
<dbReference type="SUPFAM" id="SSF51197">
    <property type="entry name" value="Clavaminate synthase-like"/>
    <property type="match status" value="1"/>
</dbReference>
<dbReference type="PANTHER" id="PTHR11985:SF15">
    <property type="entry name" value="GLYCEROL-3-PHOSPHATE DEHYDROGENASE, MITOCHONDRIAL"/>
    <property type="match status" value="1"/>
</dbReference>
<evidence type="ECO:0000313" key="23">
    <source>
        <dbReference type="EMBL" id="EJP60829.1"/>
    </source>
</evidence>
<evidence type="ECO:0000256" key="11">
    <source>
        <dbReference type="ARBA" id="ARBA00022694"/>
    </source>
</evidence>
<dbReference type="InterPro" id="IPR029063">
    <property type="entry name" value="SAM-dependent_MTases_sf"/>
</dbReference>
<keyword evidence="16" id="KW-0809">Transit peptide</keyword>
<dbReference type="Gene3D" id="6.10.140.1470">
    <property type="match status" value="1"/>
</dbReference>
<evidence type="ECO:0000256" key="5">
    <source>
        <dbReference type="ARBA" id="ARBA00007330"/>
    </source>
</evidence>
<dbReference type="GO" id="GO:0005739">
    <property type="term" value="C:mitochondrion"/>
    <property type="evidence" value="ECO:0007669"/>
    <property type="project" value="UniProtKB-SubCell"/>
</dbReference>
<dbReference type="EMBL" id="JH725251">
    <property type="protein sequence ID" value="EJP60829.1"/>
    <property type="molecule type" value="Genomic_DNA"/>
</dbReference>
<dbReference type="STRING" id="655819.J4KKP8"/>
<comment type="similarity">
    <text evidence="6">Belongs to the methyltransferase superfamily. LCMT family.</text>
</comment>
<evidence type="ECO:0000256" key="6">
    <source>
        <dbReference type="ARBA" id="ARBA00010703"/>
    </source>
</evidence>
<reference evidence="23 24" key="1">
    <citation type="journal article" date="2012" name="Sci. Rep.">
        <title>Genomic perspectives on the evolution of fungal entomopathogenicity in Beauveria bassiana.</title>
        <authorList>
            <person name="Xiao G."/>
            <person name="Ying S.H."/>
            <person name="Zheng P."/>
            <person name="Wang Z.L."/>
            <person name="Zhang S."/>
            <person name="Xie X.Q."/>
            <person name="Shang Y."/>
            <person name="St Leger R.J."/>
            <person name="Zhao G.P."/>
            <person name="Wang C."/>
            <person name="Feng M.G."/>
        </authorList>
    </citation>
    <scope>NUCLEOTIDE SEQUENCE [LARGE SCALE GENOMIC DNA]</scope>
    <source>
        <strain evidence="23 24">ARSEF 2860</strain>
    </source>
</reference>
<organism evidence="23 24">
    <name type="scientific">Beauveria bassiana (strain ARSEF 2860)</name>
    <name type="common">White muscardine disease fungus</name>
    <name type="synonym">Tritirachium shiotae</name>
    <dbReference type="NCBI Taxonomy" id="655819"/>
    <lineage>
        <taxon>Eukaryota</taxon>
        <taxon>Fungi</taxon>
        <taxon>Dikarya</taxon>
        <taxon>Ascomycota</taxon>
        <taxon>Pezizomycotina</taxon>
        <taxon>Sordariomycetes</taxon>
        <taxon>Hypocreomycetidae</taxon>
        <taxon>Hypocreales</taxon>
        <taxon>Cordycipitaceae</taxon>
        <taxon>Beauveria</taxon>
    </lineage>
</organism>
<keyword evidence="15" id="KW-0106">Calcium</keyword>
<comment type="cofactor">
    <cofactor evidence="2 21">
        <name>FAD</name>
        <dbReference type="ChEBI" id="CHEBI:57692"/>
    </cofactor>
</comment>
<dbReference type="InterPro" id="IPR014710">
    <property type="entry name" value="RmlC-like_jellyroll"/>
</dbReference>
<keyword evidence="13" id="KW-0677">Repeat</keyword>
<dbReference type="InterPro" id="IPR041667">
    <property type="entry name" value="Cupin_8"/>
</dbReference>
<evidence type="ECO:0000256" key="7">
    <source>
        <dbReference type="ARBA" id="ARBA00022603"/>
    </source>
</evidence>
<dbReference type="Gene3D" id="3.30.9.10">
    <property type="entry name" value="D-Amino Acid Oxidase, subunit A, domain 2"/>
    <property type="match status" value="1"/>
</dbReference>
<evidence type="ECO:0000259" key="22">
    <source>
        <dbReference type="PROSITE" id="PS51184"/>
    </source>
</evidence>
<evidence type="ECO:0000256" key="16">
    <source>
        <dbReference type="ARBA" id="ARBA00022946"/>
    </source>
</evidence>
<evidence type="ECO:0000256" key="19">
    <source>
        <dbReference type="ARBA" id="ARBA00025588"/>
    </source>
</evidence>
<keyword evidence="7" id="KW-0489">Methyltransferase</keyword>
<dbReference type="Gene3D" id="2.60.120.10">
    <property type="entry name" value="Jelly Rolls"/>
    <property type="match status" value="1"/>
</dbReference>
<comment type="subcellular location">
    <subcellularLocation>
        <location evidence="3">Mitochondrion</location>
    </subcellularLocation>
</comment>
<dbReference type="GO" id="GO:0004368">
    <property type="term" value="F:glycerol-3-phosphate dehydrogenase (quinone) activity"/>
    <property type="evidence" value="ECO:0007669"/>
    <property type="project" value="UniProtKB-EC"/>
</dbReference>
<evidence type="ECO:0000256" key="21">
    <source>
        <dbReference type="RuleBase" id="RU361217"/>
    </source>
</evidence>
<dbReference type="InterPro" id="IPR003347">
    <property type="entry name" value="JmjC_dom"/>
</dbReference>
<dbReference type="HOGENOM" id="CLU_002528_0_0_1"/>
<dbReference type="PROSITE" id="PS51184">
    <property type="entry name" value="JMJC"/>
    <property type="match status" value="1"/>
</dbReference>
<gene>
    <name evidence="23" type="ORF">BBA_10224</name>
</gene>
<feature type="domain" description="JmjC" evidence="22">
    <location>
        <begin position="850"/>
        <end position="995"/>
    </location>
</feature>
<evidence type="ECO:0000256" key="15">
    <source>
        <dbReference type="ARBA" id="ARBA00022837"/>
    </source>
</evidence>
<evidence type="ECO:0000256" key="17">
    <source>
        <dbReference type="ARBA" id="ARBA00023002"/>
    </source>
</evidence>
<dbReference type="InParanoid" id="J4KKP8"/>
<accession>J4KKP8</accession>
<dbReference type="PROSITE" id="PS00978">
    <property type="entry name" value="FAD_G3PDH_2"/>
    <property type="match status" value="1"/>
</dbReference>
<evidence type="ECO:0000256" key="3">
    <source>
        <dbReference type="ARBA" id="ARBA00004173"/>
    </source>
</evidence>
<dbReference type="GO" id="GO:0032259">
    <property type="term" value="P:methylation"/>
    <property type="evidence" value="ECO:0007669"/>
    <property type="project" value="UniProtKB-KW"/>
</dbReference>
<dbReference type="EC" id="1.1.5.3" evidence="21"/>
<sequence length="1784" mass="197758">MDSAVSSIATPPAAARAHRSQALDDLIMGTNSSSIVSKRSVERLYYPDEPHYFRYFVKKFQRRAPLINRGYWLRLKAIDTIVKQFLLRCDGQKVVINLGCGSDVLPWQSNVRYGGKCSDALFIDIDYADLMHRKRAVVLETPQLKELLGSSFEVSKSDKDILLLKSERYCQIGCDLRDLQALRHVLETLADLSQCPVLFVAEVSITYMDTESADRLLEWASSVGKAEFCLLEQIMPYGRGHPFAQTMLLHFDKLKTPPRSVRCYPTINDQSQRFKSRGWPSVRVWDLWDAWSCGEFVNVQERVALDDIEPFDEWEEFMLFARHYFVLHASAIGEEDVTKGKTGIQLVLQPTIQPYKVQPCHELSMQFTTLTGSIKRRFGALATLRDVEGRNFVLNMMGLGSNTREDRYDIYSLDGGAAFSPALPLTGPSPRMCFTVTDLGSYGILLAGGRGSPASALSDCWLLRNDHGQSWQSTWRLPLPLYRHSALRLAGTSLVLVAGGKISPSRISEYFFVLNPEKGWLQCRIAGDIPKPSFGSILCNSPVGSSDGKPTGLLCGGIETSGLLAQKKYQWTLDIASEHLTSGKPTITFAIMSQNFTPELSIFGASCVEIQGNTLICGGIGADQAINGQAMYCLTSSESKVDLTRITQRPDDAATKPFMIGTSVLYTDDHIVIAGGGATCFSMGTFWETNVYQAQVPTILNSGRVVADRRLMSTEIRLMSSQRVTSSTSAHRGGSELGRPDAKARITTIARVSLSSETDFEDIILRGQPVVIENLQLGDCLKRWTVEYMTKRVGSGKKPHDCTMNFTTKNFRYVTEDFGTILARASNGERLYLRSLSNEKPAEQPAKLEDDFPDLAADFVLPRQLDYVKKKLFSSVLRVSGKINMWLHYDVMANVYAQIIGTKRMMLFPPSDIPHLAFAPGASSSSVDVFTLLETPKLAHTRPHEAIVGPGDVLFLPPLWLHTATPSTDMSVAVNVFFRDLDGGYATGRDVYGNRDLAAYEKGRHEVAKIAKEFHELPEEIRKFYLASPSGDLTPAYISWEHVSRDRSAAEEQAARDKELPNGKTITSCALICLDQFIYEERSLLHTAADMPATGRLLRRMLLPGAAVTTGGVLVYSYRPRNIPGHASAAVPPPTYALDGSFTMPRFPHVKSRQEQLDALRLSGSDSTDDEYDMLVIGGGATGAGVALDATTRGLRVAVVERDDFSSGTSSKSTKLVHGGVRYLEKAVWNLDYNQYKLVREALTERKYFLQTAPHLSMWLPIMLPLDKWWKAPYYWAGTKFYDVLAGSEGIESSYFLTRSKALEAFPMLKQTDLVGALVYYDGAHNDSRMNVSIAMTAALYGATVANHTEVTGLLKDDNGHLCGAKIRDNIAVRNGKPIEDFIVRAKCVVNCTGPFTDAIRKMDDESCKEIVAPSSGVHVILPGYYSPGEMGLLDPSTSDGRVIFFLPWQGNTIAGTTDSPCAITPNPVPDEESIKWILDEIRGYLSPEIRVRRGDVLAAWSGIRPLVKDPKAKNTESLVRNHLIDVSRSGLLTCAGGKWTTYRQMAEDCVDVAVKEFGLNTKAVENAPRVSGTNHIDDGAILDGKCQTHNVRLIGAHGFSKTLFIPLIQYFGVETEVAKHLTESYGDRAWSVAALCKQTTQRFPARGERISQLYPFVDGEVRYACRHEYAQTPVDILARRTRLAFLSAQAALEALPKVIDIMAEELKWDHRRQEREWDDTVDFLKYMGLPQPLQSATPILVVVCTEEGSTFCVNITPLAERAYHAAPSSNCGHAQYPYSAPSC</sequence>
<comment type="similarity">
    <text evidence="5 21">Belongs to the FAD-dependent glycerol-3-phosphate dehydrogenase family.</text>
</comment>
<dbReference type="FunFam" id="1.10.8.870:FF:000001">
    <property type="entry name" value="Glycerol-3-phosphate dehydrogenase"/>
    <property type="match status" value="1"/>
</dbReference>
<name>J4KKP8_BEAB2</name>
<keyword evidence="24" id="KW-1185">Reference proteome</keyword>
<dbReference type="PROSITE" id="PS00977">
    <property type="entry name" value="FAD_G3PDH_1"/>
    <property type="match status" value="1"/>
</dbReference>
<protein>
    <recommendedName>
        <fullName evidence="21">Glycerol-3-phosphate dehydrogenase</fullName>
        <ecNumber evidence="21">1.1.5.3</ecNumber>
    </recommendedName>
</protein>
<dbReference type="GO" id="GO:0006072">
    <property type="term" value="P:glycerol-3-phosphate metabolic process"/>
    <property type="evidence" value="ECO:0007669"/>
    <property type="project" value="UniProtKB-UniRule"/>
</dbReference>
<comment type="catalytic activity">
    <reaction evidence="1">
        <text>7-[(3S)-3-amino-3-carboxypropyl]wyosine(37) in tRNA(Phe) + S-adenosyl-L-methionine = 7-[(3S)-(3-amino-3-methoxycarbonyl)propyl]wyosine(37) in tRNA(Phe) + S-adenosyl-L-homocysteine</text>
        <dbReference type="Rhea" id="RHEA:36903"/>
        <dbReference type="Rhea" id="RHEA-COMP:10379"/>
        <dbReference type="Rhea" id="RHEA-COMP:11844"/>
        <dbReference type="ChEBI" id="CHEBI:57856"/>
        <dbReference type="ChEBI" id="CHEBI:59789"/>
        <dbReference type="ChEBI" id="CHEBI:73543"/>
        <dbReference type="ChEBI" id="CHEBI:74275"/>
        <dbReference type="EC" id="2.1.1.290"/>
    </reaction>
</comment>
<dbReference type="Proteomes" id="UP000002762">
    <property type="component" value="Unassembled WGS sequence"/>
</dbReference>
<dbReference type="SUPFAM" id="SSF50965">
    <property type="entry name" value="Galactose oxidase, central domain"/>
    <property type="match status" value="1"/>
</dbReference>
<dbReference type="InterPro" id="IPR000447">
    <property type="entry name" value="G3P_DH_FAD-dep"/>
</dbReference>
<keyword evidence="14" id="KW-0274">FAD</keyword>
<dbReference type="InterPro" id="IPR006076">
    <property type="entry name" value="FAD-dep_OxRdtase"/>
</dbReference>
<dbReference type="Pfam" id="PF16901">
    <property type="entry name" value="DAO_C"/>
    <property type="match status" value="1"/>
</dbReference>
<dbReference type="Pfam" id="PF04072">
    <property type="entry name" value="LCM"/>
    <property type="match status" value="1"/>
</dbReference>
<dbReference type="Pfam" id="PF01266">
    <property type="entry name" value="DAO"/>
    <property type="match status" value="1"/>
</dbReference>
<keyword evidence="12" id="KW-0479">Metal-binding</keyword>
<evidence type="ECO:0000256" key="4">
    <source>
        <dbReference type="ARBA" id="ARBA00004797"/>
    </source>
</evidence>
<evidence type="ECO:0000256" key="14">
    <source>
        <dbReference type="ARBA" id="ARBA00022827"/>
    </source>
</evidence>
<evidence type="ECO:0000256" key="18">
    <source>
        <dbReference type="ARBA" id="ARBA00023128"/>
    </source>
</evidence>
<evidence type="ECO:0000256" key="13">
    <source>
        <dbReference type="ARBA" id="ARBA00022737"/>
    </source>
</evidence>
<keyword evidence="9" id="KW-0808">Transferase</keyword>
<dbReference type="SUPFAM" id="SSF51905">
    <property type="entry name" value="FAD/NAD(P)-binding domain"/>
    <property type="match status" value="1"/>
</dbReference>
<dbReference type="Pfam" id="PF13418">
    <property type="entry name" value="Beta-prop_TYW4"/>
    <property type="match status" value="1"/>
</dbReference>
<comment type="catalytic activity">
    <reaction evidence="21">
        <text>a quinone + sn-glycerol 3-phosphate = dihydroxyacetone phosphate + a quinol</text>
        <dbReference type="Rhea" id="RHEA:18977"/>
        <dbReference type="ChEBI" id="CHEBI:24646"/>
        <dbReference type="ChEBI" id="CHEBI:57597"/>
        <dbReference type="ChEBI" id="CHEBI:57642"/>
        <dbReference type="ChEBI" id="CHEBI:132124"/>
        <dbReference type="EC" id="1.1.5.3"/>
    </reaction>
</comment>
<dbReference type="PANTHER" id="PTHR11985">
    <property type="entry name" value="GLYCEROL-3-PHOSPHATE DEHYDROGENASE"/>
    <property type="match status" value="1"/>
</dbReference>
<keyword evidence="17 21" id="KW-0560">Oxidoreductase</keyword>
<comment type="pathway">
    <text evidence="4">tRNA modification; wybutosine-tRNA(Phe) biosynthesis.</text>
</comment>
<dbReference type="Gene3D" id="3.40.50.150">
    <property type="entry name" value="Vaccinia Virus protein VP39"/>
    <property type="match status" value="1"/>
</dbReference>
<comment type="catalytic activity">
    <reaction evidence="20">
        <text>7-[(3S)-(3-amino-3-methoxycarbonyl)propyl]wyosine(37) in tRNA(Phe) + S-adenosyl-L-methionine + CO2 = wybutosine(37) in tRNA(Phe) + S-adenosyl-L-homocysteine + 2 H(+)</text>
        <dbReference type="Rhea" id="RHEA:37119"/>
        <dbReference type="Rhea" id="RHEA-COMP:11844"/>
        <dbReference type="Rhea" id="RHEA-COMP:11847"/>
        <dbReference type="ChEBI" id="CHEBI:15378"/>
        <dbReference type="ChEBI" id="CHEBI:16526"/>
        <dbReference type="ChEBI" id="CHEBI:57856"/>
        <dbReference type="ChEBI" id="CHEBI:59789"/>
        <dbReference type="ChEBI" id="CHEBI:73544"/>
        <dbReference type="ChEBI" id="CHEBI:74275"/>
        <dbReference type="EC" id="2.3.1.231"/>
    </reaction>
</comment>
<evidence type="ECO:0000256" key="10">
    <source>
        <dbReference type="ARBA" id="ARBA00022691"/>
    </source>
</evidence>
<dbReference type="PRINTS" id="PR01001">
    <property type="entry name" value="FADG3PDH"/>
</dbReference>
<dbReference type="Gene3D" id="1.10.8.870">
    <property type="entry name" value="Alpha-glycerophosphate oxidase, cap domain"/>
    <property type="match status" value="1"/>
</dbReference>